<keyword evidence="8 10" id="KW-0472">Membrane</keyword>
<evidence type="ECO:0000256" key="2">
    <source>
        <dbReference type="ARBA" id="ARBA00022448"/>
    </source>
</evidence>
<evidence type="ECO:0000256" key="5">
    <source>
        <dbReference type="ARBA" id="ARBA00022729"/>
    </source>
</evidence>
<keyword evidence="6" id="KW-0406">Ion transport</keyword>
<evidence type="ECO:0000256" key="6">
    <source>
        <dbReference type="ARBA" id="ARBA00023065"/>
    </source>
</evidence>
<dbReference type="Pfam" id="PF00593">
    <property type="entry name" value="TonB_dep_Rec_b-barrel"/>
    <property type="match status" value="1"/>
</dbReference>
<feature type="chain" id="PRO_5028992599" evidence="12">
    <location>
        <begin position="21"/>
        <end position="616"/>
    </location>
</feature>
<accession>A0A7G5XER5</accession>
<evidence type="ECO:0000256" key="3">
    <source>
        <dbReference type="ARBA" id="ARBA00022452"/>
    </source>
</evidence>
<gene>
    <name evidence="15" type="ORF">H4075_18110</name>
</gene>
<evidence type="ECO:0000259" key="13">
    <source>
        <dbReference type="Pfam" id="PF00593"/>
    </source>
</evidence>
<evidence type="ECO:0000256" key="1">
    <source>
        <dbReference type="ARBA" id="ARBA00004571"/>
    </source>
</evidence>
<name>A0A7G5XER5_9BACT</name>
<keyword evidence="4 10" id="KW-0812">Transmembrane</keyword>
<evidence type="ECO:0000256" key="7">
    <source>
        <dbReference type="ARBA" id="ARBA00023077"/>
    </source>
</evidence>
<dbReference type="CDD" id="cd01347">
    <property type="entry name" value="ligand_gated_channel"/>
    <property type="match status" value="1"/>
</dbReference>
<evidence type="ECO:0000313" key="15">
    <source>
        <dbReference type="EMBL" id="QNA43968.1"/>
    </source>
</evidence>
<dbReference type="InterPro" id="IPR037066">
    <property type="entry name" value="Plug_dom_sf"/>
</dbReference>
<organism evidence="15 16">
    <name type="scientific">Lacibacter sediminis</name>
    <dbReference type="NCBI Taxonomy" id="2760713"/>
    <lineage>
        <taxon>Bacteria</taxon>
        <taxon>Pseudomonadati</taxon>
        <taxon>Bacteroidota</taxon>
        <taxon>Chitinophagia</taxon>
        <taxon>Chitinophagales</taxon>
        <taxon>Chitinophagaceae</taxon>
        <taxon>Lacibacter</taxon>
    </lineage>
</organism>
<feature type="domain" description="TonB-dependent receptor plug" evidence="14">
    <location>
        <begin position="43"/>
        <end position="150"/>
    </location>
</feature>
<keyword evidence="16" id="KW-1185">Reference proteome</keyword>
<evidence type="ECO:0000259" key="14">
    <source>
        <dbReference type="Pfam" id="PF07715"/>
    </source>
</evidence>
<dbReference type="GO" id="GO:0015889">
    <property type="term" value="P:cobalamin transport"/>
    <property type="evidence" value="ECO:0007669"/>
    <property type="project" value="TreeGrafter"/>
</dbReference>
<feature type="signal peptide" evidence="12">
    <location>
        <begin position="1"/>
        <end position="20"/>
    </location>
</feature>
<dbReference type="InterPro" id="IPR039426">
    <property type="entry name" value="TonB-dep_rcpt-like"/>
</dbReference>
<dbReference type="GO" id="GO:0006811">
    <property type="term" value="P:monoatomic ion transport"/>
    <property type="evidence" value="ECO:0007669"/>
    <property type="project" value="UniProtKB-KW"/>
</dbReference>
<dbReference type="PANTHER" id="PTHR30069">
    <property type="entry name" value="TONB-DEPENDENT OUTER MEMBRANE RECEPTOR"/>
    <property type="match status" value="1"/>
</dbReference>
<keyword evidence="9 10" id="KW-0998">Cell outer membrane</keyword>
<keyword evidence="3 10" id="KW-1134">Transmembrane beta strand</keyword>
<evidence type="ECO:0000256" key="10">
    <source>
        <dbReference type="PROSITE-ProRule" id="PRU01360"/>
    </source>
</evidence>
<keyword evidence="2 10" id="KW-0813">Transport</keyword>
<dbReference type="KEGG" id="lacs:H4075_18110"/>
<keyword evidence="5 12" id="KW-0732">Signal</keyword>
<evidence type="ECO:0000256" key="9">
    <source>
        <dbReference type="ARBA" id="ARBA00023237"/>
    </source>
</evidence>
<sequence>MKKNLIVVAAGLFISSQLNAQDSTVKSLNEVVITANKVNQKLLETGKVTTVINRKTIEQSAGKDLAQLLTEQTGIVINGATSNPGKDKSIFMRGAGNGYTVILIDGIPVNDPSFSGAFDLRLLPLDQVERIEIVKGAQSTNYGSDAVAGVINIISKRGASKPAQFYGNAAAGSFNTYKFTAGVRGTAEKINYNFSYTHNESKGISEAIDSTGTKDFDKDGFLNNAINFSVDAPVTKQIRVQPFARYSYFQGGYDNGSFTDAANSFTSSLFTAGSAVEVKTEKAGGRAYFSYDEMDRTFNSAQWGPSPYKGTNKIVDLFAYYQVAPKVKLLAGVDNRYQKNLDSNVSINSPYLSVFLQNLGGFYLEAGARYNKHSKYGNNFTYSINPSYVLNENTKLFVNYATAFRAPGISALYGAFGANPDLKPEHSQTFEAGVQTSLLNDKVTVRAVYFNRRNKDVIIYTSKYENYDKQDDYGFEFEPTIQINKQLKLTGYYSFVDGEVTTKAAGGKDTSYFNLLRRPKHSFGVTLGYQVTPSFFISTNAYNYGKRTDKDFNTWPATDVNLDSYFLWSIHAEYSLVKNKLVVFADGKNLLNTNYVEVLGYSTPGINFMGGIRFNL</sequence>
<dbReference type="AlphaFoldDB" id="A0A7G5XER5"/>
<dbReference type="EMBL" id="CP060007">
    <property type="protein sequence ID" value="QNA43968.1"/>
    <property type="molecule type" value="Genomic_DNA"/>
</dbReference>
<evidence type="ECO:0000313" key="16">
    <source>
        <dbReference type="Proteomes" id="UP000515344"/>
    </source>
</evidence>
<keyword evidence="15" id="KW-0675">Receptor</keyword>
<dbReference type="InterPro" id="IPR036942">
    <property type="entry name" value="Beta-barrel_TonB_sf"/>
</dbReference>
<reference evidence="16" key="1">
    <citation type="submission" date="2020-08" db="EMBL/GenBank/DDBJ databases">
        <title>Lacibacter sp. S13-6-6 genome sequencing.</title>
        <authorList>
            <person name="Jin L."/>
        </authorList>
    </citation>
    <scope>NUCLEOTIDE SEQUENCE [LARGE SCALE GENOMIC DNA]</scope>
    <source>
        <strain evidence="16">S13-6-6</strain>
    </source>
</reference>
<dbReference type="PROSITE" id="PS52016">
    <property type="entry name" value="TONB_DEPENDENT_REC_3"/>
    <property type="match status" value="1"/>
</dbReference>
<comment type="subcellular location">
    <subcellularLocation>
        <location evidence="1 10">Cell outer membrane</location>
        <topology evidence="1 10">Multi-pass membrane protein</topology>
    </subcellularLocation>
</comment>
<evidence type="ECO:0000256" key="12">
    <source>
        <dbReference type="SAM" id="SignalP"/>
    </source>
</evidence>
<protein>
    <submittedName>
        <fullName evidence="15">TonB-dependent receptor</fullName>
    </submittedName>
</protein>
<dbReference type="Pfam" id="PF07715">
    <property type="entry name" value="Plug"/>
    <property type="match status" value="1"/>
</dbReference>
<dbReference type="InterPro" id="IPR012910">
    <property type="entry name" value="Plug_dom"/>
</dbReference>
<feature type="domain" description="TonB-dependent receptor-like beta-barrel" evidence="13">
    <location>
        <begin position="179"/>
        <end position="590"/>
    </location>
</feature>
<evidence type="ECO:0000256" key="8">
    <source>
        <dbReference type="ARBA" id="ARBA00023136"/>
    </source>
</evidence>
<dbReference type="SUPFAM" id="SSF56935">
    <property type="entry name" value="Porins"/>
    <property type="match status" value="1"/>
</dbReference>
<dbReference type="GO" id="GO:0009279">
    <property type="term" value="C:cell outer membrane"/>
    <property type="evidence" value="ECO:0007669"/>
    <property type="project" value="UniProtKB-SubCell"/>
</dbReference>
<evidence type="ECO:0000256" key="11">
    <source>
        <dbReference type="RuleBase" id="RU003357"/>
    </source>
</evidence>
<keyword evidence="7 11" id="KW-0798">TonB box</keyword>
<dbReference type="InterPro" id="IPR000531">
    <property type="entry name" value="Beta-barrel_TonB"/>
</dbReference>
<comment type="similarity">
    <text evidence="10 11">Belongs to the TonB-dependent receptor family.</text>
</comment>
<evidence type="ECO:0000256" key="4">
    <source>
        <dbReference type="ARBA" id="ARBA00022692"/>
    </source>
</evidence>
<dbReference type="RefSeq" id="WP_182802230.1">
    <property type="nucleotide sequence ID" value="NZ_CP060007.1"/>
</dbReference>
<dbReference type="PANTHER" id="PTHR30069:SF53">
    <property type="entry name" value="COLICIN I RECEPTOR-RELATED"/>
    <property type="match status" value="1"/>
</dbReference>
<proteinExistence type="inferred from homology"/>
<dbReference type="Proteomes" id="UP000515344">
    <property type="component" value="Chromosome"/>
</dbReference>
<dbReference type="Gene3D" id="2.170.130.10">
    <property type="entry name" value="TonB-dependent receptor, plug domain"/>
    <property type="match status" value="1"/>
</dbReference>
<dbReference type="Gene3D" id="2.40.170.20">
    <property type="entry name" value="TonB-dependent receptor, beta-barrel domain"/>
    <property type="match status" value="1"/>
</dbReference>